<name>A0A3N4L548_9PEZI</name>
<keyword evidence="2" id="KW-0812">Transmembrane</keyword>
<keyword evidence="2" id="KW-1133">Transmembrane helix</keyword>
<keyword evidence="1" id="KW-0175">Coiled coil</keyword>
<sequence length="303" mass="33869">MDRLTELLAQIKATLQQNNTGLEDNRLLDLNQRCDSLNNSLNSIAEVLDQLAKFTTSIEVSPEETQRALAHLNLSTITGDSLRAKLEAILQLASESNQELVAKIRETERELETILKTLTEQQTLITTYQDQLTTLETKVKLSENKAKDLALKAGLLGAGITASLGGLVIILARYLRREYNAKRKAYIQQKNKERYNQDKGCINATNQDATISEKIQPIKIDTTFNTTDATKNNTTTDATKEVVLDATIQPHLPSCSRCAELEKATSRLQRKIDDCDKRHTIPKEADFINLILFSMVALILAEL</sequence>
<organism evidence="3 4">
    <name type="scientific">Terfezia boudieri ATCC MYA-4762</name>
    <dbReference type="NCBI Taxonomy" id="1051890"/>
    <lineage>
        <taxon>Eukaryota</taxon>
        <taxon>Fungi</taxon>
        <taxon>Dikarya</taxon>
        <taxon>Ascomycota</taxon>
        <taxon>Pezizomycotina</taxon>
        <taxon>Pezizomycetes</taxon>
        <taxon>Pezizales</taxon>
        <taxon>Pezizaceae</taxon>
        <taxon>Terfezia</taxon>
    </lineage>
</organism>
<dbReference type="AlphaFoldDB" id="A0A3N4L548"/>
<keyword evidence="2" id="KW-0472">Membrane</keyword>
<feature type="coiled-coil region" evidence="1">
    <location>
        <begin position="90"/>
        <end position="152"/>
    </location>
</feature>
<evidence type="ECO:0000256" key="1">
    <source>
        <dbReference type="SAM" id="Coils"/>
    </source>
</evidence>
<feature type="transmembrane region" description="Helical" evidence="2">
    <location>
        <begin position="153"/>
        <end position="175"/>
    </location>
</feature>
<gene>
    <name evidence="3" type="ORF">L211DRAFT_854566</name>
</gene>
<evidence type="ECO:0000313" key="3">
    <source>
        <dbReference type="EMBL" id="RPB18020.1"/>
    </source>
</evidence>
<protein>
    <submittedName>
        <fullName evidence="3">Uncharacterized protein</fullName>
    </submittedName>
</protein>
<reference evidence="3 4" key="1">
    <citation type="journal article" date="2018" name="Nat. Ecol. Evol.">
        <title>Pezizomycetes genomes reveal the molecular basis of ectomycorrhizal truffle lifestyle.</title>
        <authorList>
            <person name="Murat C."/>
            <person name="Payen T."/>
            <person name="Noel B."/>
            <person name="Kuo A."/>
            <person name="Morin E."/>
            <person name="Chen J."/>
            <person name="Kohler A."/>
            <person name="Krizsan K."/>
            <person name="Balestrini R."/>
            <person name="Da Silva C."/>
            <person name="Montanini B."/>
            <person name="Hainaut M."/>
            <person name="Levati E."/>
            <person name="Barry K.W."/>
            <person name="Belfiori B."/>
            <person name="Cichocki N."/>
            <person name="Clum A."/>
            <person name="Dockter R.B."/>
            <person name="Fauchery L."/>
            <person name="Guy J."/>
            <person name="Iotti M."/>
            <person name="Le Tacon F."/>
            <person name="Lindquist E.A."/>
            <person name="Lipzen A."/>
            <person name="Malagnac F."/>
            <person name="Mello A."/>
            <person name="Molinier V."/>
            <person name="Miyauchi S."/>
            <person name="Poulain J."/>
            <person name="Riccioni C."/>
            <person name="Rubini A."/>
            <person name="Sitrit Y."/>
            <person name="Splivallo R."/>
            <person name="Traeger S."/>
            <person name="Wang M."/>
            <person name="Zifcakova L."/>
            <person name="Wipf D."/>
            <person name="Zambonelli A."/>
            <person name="Paolocci F."/>
            <person name="Nowrousian M."/>
            <person name="Ottonello S."/>
            <person name="Baldrian P."/>
            <person name="Spatafora J.W."/>
            <person name="Henrissat B."/>
            <person name="Nagy L.G."/>
            <person name="Aury J.M."/>
            <person name="Wincker P."/>
            <person name="Grigoriev I.V."/>
            <person name="Bonfante P."/>
            <person name="Martin F.M."/>
        </authorList>
    </citation>
    <scope>NUCLEOTIDE SEQUENCE [LARGE SCALE GENOMIC DNA]</scope>
    <source>
        <strain evidence="3 4">ATCC MYA-4762</strain>
    </source>
</reference>
<evidence type="ECO:0000256" key="2">
    <source>
        <dbReference type="SAM" id="Phobius"/>
    </source>
</evidence>
<proteinExistence type="predicted"/>
<keyword evidence="4" id="KW-1185">Reference proteome</keyword>
<evidence type="ECO:0000313" key="4">
    <source>
        <dbReference type="Proteomes" id="UP000267821"/>
    </source>
</evidence>
<accession>A0A3N4L548</accession>
<dbReference type="Proteomes" id="UP000267821">
    <property type="component" value="Unassembled WGS sequence"/>
</dbReference>
<dbReference type="EMBL" id="ML121749">
    <property type="protein sequence ID" value="RPB18020.1"/>
    <property type="molecule type" value="Genomic_DNA"/>
</dbReference>
<dbReference type="InParanoid" id="A0A3N4L548"/>